<feature type="domain" description="Histidine kinase" evidence="9">
    <location>
        <begin position="583"/>
        <end position="774"/>
    </location>
</feature>
<dbReference type="InterPro" id="IPR036890">
    <property type="entry name" value="HATPase_C_sf"/>
</dbReference>
<feature type="transmembrane region" description="Helical" evidence="8">
    <location>
        <begin position="317"/>
        <end position="334"/>
    </location>
</feature>
<evidence type="ECO:0000313" key="10">
    <source>
        <dbReference type="EMBL" id="WWP23093.1"/>
    </source>
</evidence>
<evidence type="ECO:0000256" key="1">
    <source>
        <dbReference type="ARBA" id="ARBA00000085"/>
    </source>
</evidence>
<proteinExistence type="predicted"/>
<evidence type="ECO:0000256" key="8">
    <source>
        <dbReference type="SAM" id="Phobius"/>
    </source>
</evidence>
<dbReference type="Gene3D" id="3.30.565.10">
    <property type="entry name" value="Histidine kinase-like ATPase, C-terminal domain"/>
    <property type="match status" value="1"/>
</dbReference>
<keyword evidence="4" id="KW-0547">Nucleotide-binding</keyword>
<dbReference type="SUPFAM" id="SSF50156">
    <property type="entry name" value="PDZ domain-like"/>
    <property type="match status" value="1"/>
</dbReference>
<keyword evidence="8" id="KW-0812">Transmembrane</keyword>
<evidence type="ECO:0000256" key="2">
    <source>
        <dbReference type="ARBA" id="ARBA00012438"/>
    </source>
</evidence>
<dbReference type="GeneID" id="93476452"/>
<evidence type="ECO:0000259" key="9">
    <source>
        <dbReference type="PROSITE" id="PS50109"/>
    </source>
</evidence>
<keyword evidence="8" id="KW-1133">Transmembrane helix</keyword>
<organism evidence="10 11">
    <name type="scientific">Paenibacillus amylolyticus</name>
    <dbReference type="NCBI Taxonomy" id="1451"/>
    <lineage>
        <taxon>Bacteria</taxon>
        <taxon>Bacillati</taxon>
        <taxon>Bacillota</taxon>
        <taxon>Bacilli</taxon>
        <taxon>Bacillales</taxon>
        <taxon>Paenibacillaceae</taxon>
        <taxon>Paenibacillus</taxon>
    </lineage>
</organism>
<feature type="transmembrane region" description="Helical" evidence="8">
    <location>
        <begin position="283"/>
        <end position="305"/>
    </location>
</feature>
<keyword evidence="8" id="KW-0472">Membrane</keyword>
<dbReference type="EC" id="2.7.13.3" evidence="2"/>
<sequence length="779" mass="90165">MKTKFNFVWFVTMLCFILTATYIHISSFMNPYIGLSLTPNASNSWVVHDVDPQGLAYTSGIRSGDTIISLEPKREVQLLHQKGVFLVTEAYTIGVETSRGQASEHTMKPGPREWFNIGFSSIVELLLLLTGTYAFFNQPGSRVMRLFYLLNLSMAICILTIYTSQLPLSNYILAFCAAWLPYCLTAFYVSFVFRTRLHRFRWLLIISRCIAVAYSTGLAFLYIKQWMMTDVQFNQGITTVSTPVAPSGPTNLLNFILCATLLILIWMTWVYRKSYNRKEQNQLLLMLTGILVSLIPFIICFAIPTLLQGEPLLPVEYTLIGFLPLSWMFTYVLVQRSMLDFKLVMPRLMIHGLYALIVFLLFLAASHLHSLIHISLLFVSFLLITWVYQYTLTRSRKKNKLNKDWLEHQQLRLTVRMAEQQNMRDMIHVFTEMFHKMLDIEGVIVIWIDDKHRYSQEGTGIFTSIQNIDNQALDIEVLRQKVDLAQVWELSGEPTTETIGFLGIGHKKNRTLFSAEEQDIIDKGRLEAIRMLVNGRLLSDLQKRYEYRVDQTALHEHQIRRHRQFNDIMMEAQQAERMKTSYFLHDQLLQNLIFLSRDLEELHDTGETHKDQTAVWLECLYASQRDIRQLCDDLYPHIMDRSDLEEALQWLIRTLQMQSGIRMELNYNALSEELKHEPLKSTVFRTIRELIMNVMKHAQASFCYIQVHTRDTDLILQVEDDGLGFNVHTTFDTATGHFGLISIQSSIQHLGGEFTIHSSLGKGTSINIRLPLTKGATEQ</sequence>
<feature type="transmembrane region" description="Helical" evidence="8">
    <location>
        <begin position="7"/>
        <end position="25"/>
    </location>
</feature>
<dbReference type="PROSITE" id="PS50109">
    <property type="entry name" value="HIS_KIN"/>
    <property type="match status" value="1"/>
</dbReference>
<dbReference type="GO" id="GO:0004673">
    <property type="term" value="F:protein histidine kinase activity"/>
    <property type="evidence" value="ECO:0007669"/>
    <property type="project" value="UniProtKB-EC"/>
</dbReference>
<keyword evidence="6 10" id="KW-0067">ATP-binding</keyword>
<dbReference type="Pfam" id="PF02518">
    <property type="entry name" value="HATPase_c"/>
    <property type="match status" value="1"/>
</dbReference>
<dbReference type="GO" id="GO:0005524">
    <property type="term" value="F:ATP binding"/>
    <property type="evidence" value="ECO:0007669"/>
    <property type="project" value="UniProtKB-KW"/>
</dbReference>
<dbReference type="AlphaFoldDB" id="A0ABD8B0A4"/>
<dbReference type="InterPro" id="IPR050482">
    <property type="entry name" value="Sensor_HK_TwoCompSys"/>
</dbReference>
<dbReference type="CDD" id="cd16917">
    <property type="entry name" value="HATPase_UhpB-NarQ-NarX-like"/>
    <property type="match status" value="1"/>
</dbReference>
<dbReference type="SMART" id="SM00387">
    <property type="entry name" value="HATPase_c"/>
    <property type="match status" value="1"/>
</dbReference>
<comment type="catalytic activity">
    <reaction evidence="1">
        <text>ATP + protein L-histidine = ADP + protein N-phospho-L-histidine.</text>
        <dbReference type="EC" id="2.7.13.3"/>
    </reaction>
</comment>
<gene>
    <name evidence="10" type="ORF">V6668_13265</name>
</gene>
<evidence type="ECO:0000256" key="7">
    <source>
        <dbReference type="ARBA" id="ARBA00023012"/>
    </source>
</evidence>
<dbReference type="Proteomes" id="UP001364764">
    <property type="component" value="Chromosome"/>
</dbReference>
<dbReference type="GO" id="GO:0000160">
    <property type="term" value="P:phosphorelay signal transduction system"/>
    <property type="evidence" value="ECO:0007669"/>
    <property type="project" value="UniProtKB-KW"/>
</dbReference>
<feature type="transmembrane region" description="Helical" evidence="8">
    <location>
        <begin position="252"/>
        <end position="271"/>
    </location>
</feature>
<dbReference type="PANTHER" id="PTHR24421">
    <property type="entry name" value="NITRATE/NITRITE SENSOR PROTEIN NARX-RELATED"/>
    <property type="match status" value="1"/>
</dbReference>
<dbReference type="PANTHER" id="PTHR24421:SF10">
    <property type="entry name" value="NITRATE_NITRITE SENSOR PROTEIN NARQ"/>
    <property type="match status" value="1"/>
</dbReference>
<feature type="transmembrane region" description="Helical" evidence="8">
    <location>
        <begin position="114"/>
        <end position="136"/>
    </location>
</feature>
<reference evidence="10 11" key="1">
    <citation type="submission" date="2024-02" db="EMBL/GenBank/DDBJ databases">
        <title>Complete sequences of two Paenibacillus sp. strains and one Lysinibacillus strain isolated from the environment on STAA medium highlight biotechnological potential.</title>
        <authorList>
            <person name="Attere S.A."/>
            <person name="Piche L.C."/>
            <person name="Intertaglia L."/>
            <person name="Lami R."/>
            <person name="Charette S.J."/>
            <person name="Vincent A.T."/>
        </authorList>
    </citation>
    <scope>NUCLEOTIDE SEQUENCE [LARGE SCALE GENOMIC DNA]</scope>
    <source>
        <strain evidence="10 11">Y5S-7</strain>
    </source>
</reference>
<feature type="transmembrane region" description="Helical" evidence="8">
    <location>
        <begin position="346"/>
        <end position="365"/>
    </location>
</feature>
<evidence type="ECO:0000256" key="3">
    <source>
        <dbReference type="ARBA" id="ARBA00022679"/>
    </source>
</evidence>
<dbReference type="InterPro" id="IPR036034">
    <property type="entry name" value="PDZ_sf"/>
</dbReference>
<accession>A0ABD8B0A4</accession>
<evidence type="ECO:0000256" key="5">
    <source>
        <dbReference type="ARBA" id="ARBA00022777"/>
    </source>
</evidence>
<keyword evidence="3" id="KW-0808">Transferase</keyword>
<evidence type="ECO:0000313" key="11">
    <source>
        <dbReference type="Proteomes" id="UP001364764"/>
    </source>
</evidence>
<feature type="transmembrane region" description="Helical" evidence="8">
    <location>
        <begin position="371"/>
        <end position="390"/>
    </location>
</feature>
<feature type="transmembrane region" description="Helical" evidence="8">
    <location>
        <begin position="171"/>
        <end position="193"/>
    </location>
</feature>
<keyword evidence="5" id="KW-0418">Kinase</keyword>
<name>A0ABD8B0A4_PAEAM</name>
<evidence type="ECO:0000256" key="4">
    <source>
        <dbReference type="ARBA" id="ARBA00022741"/>
    </source>
</evidence>
<dbReference type="RefSeq" id="WP_338708648.1">
    <property type="nucleotide sequence ID" value="NZ_CP145892.1"/>
</dbReference>
<keyword evidence="7" id="KW-0902">Two-component regulatory system</keyword>
<feature type="transmembrane region" description="Helical" evidence="8">
    <location>
        <begin position="148"/>
        <end position="165"/>
    </location>
</feature>
<evidence type="ECO:0000256" key="6">
    <source>
        <dbReference type="ARBA" id="ARBA00022840"/>
    </source>
</evidence>
<feature type="transmembrane region" description="Helical" evidence="8">
    <location>
        <begin position="200"/>
        <end position="223"/>
    </location>
</feature>
<dbReference type="InterPro" id="IPR005467">
    <property type="entry name" value="His_kinase_dom"/>
</dbReference>
<dbReference type="EMBL" id="CP145892">
    <property type="protein sequence ID" value="WWP23093.1"/>
    <property type="molecule type" value="Genomic_DNA"/>
</dbReference>
<dbReference type="InterPro" id="IPR003594">
    <property type="entry name" value="HATPase_dom"/>
</dbReference>
<dbReference type="SUPFAM" id="SSF55874">
    <property type="entry name" value="ATPase domain of HSP90 chaperone/DNA topoisomerase II/histidine kinase"/>
    <property type="match status" value="1"/>
</dbReference>
<protein>
    <recommendedName>
        <fullName evidence="2">histidine kinase</fullName>
        <ecNumber evidence="2">2.7.13.3</ecNumber>
    </recommendedName>
</protein>